<gene>
    <name evidence="1" type="ORF">WKI67_41860</name>
</gene>
<comment type="caution">
    <text evidence="1">The sequence shown here is derived from an EMBL/GenBank/DDBJ whole genome shotgun (WGS) entry which is preliminary data.</text>
</comment>
<evidence type="ECO:0000313" key="1">
    <source>
        <dbReference type="EMBL" id="MEJ8639871.1"/>
    </source>
</evidence>
<keyword evidence="2" id="KW-1185">Reference proteome</keyword>
<protein>
    <submittedName>
        <fullName evidence="1">ATP-binding protein</fullName>
    </submittedName>
</protein>
<proteinExistence type="predicted"/>
<dbReference type="EMBL" id="JBBKAJ010000024">
    <property type="protein sequence ID" value="MEJ8639871.1"/>
    <property type="molecule type" value="Genomic_DNA"/>
</dbReference>
<evidence type="ECO:0000313" key="2">
    <source>
        <dbReference type="Proteomes" id="UP001377168"/>
    </source>
</evidence>
<sequence length="137" mass="15329">MTETTQRFFDARPESVGQARTFTIETLLEWGLLGRAEDIRLCVSELVSNALVHGTAADDGFLVRLVMYEEVVRLEVHDSRRQHPEARWATDTDTSGRGLIVVNELADSWGVQDLTPSGKIVWSNFKDAGRAGPGRWD</sequence>
<keyword evidence="1" id="KW-0547">Nucleotide-binding</keyword>
<organism evidence="1 2">
    <name type="scientific">Streptomyces achmelvichensis</name>
    <dbReference type="NCBI Taxonomy" id="3134111"/>
    <lineage>
        <taxon>Bacteria</taxon>
        <taxon>Bacillati</taxon>
        <taxon>Actinomycetota</taxon>
        <taxon>Actinomycetes</taxon>
        <taxon>Kitasatosporales</taxon>
        <taxon>Streptomycetaceae</taxon>
        <taxon>Streptomyces</taxon>
    </lineage>
</organism>
<accession>A0ACC6Q8D1</accession>
<name>A0ACC6Q8D1_9ACTN</name>
<keyword evidence="1" id="KW-0067">ATP-binding</keyword>
<reference evidence="1" key="1">
    <citation type="submission" date="2024-03" db="EMBL/GenBank/DDBJ databases">
        <title>Novel Streptomyces species of biotechnological and ecological value are a feature of Machair soil.</title>
        <authorList>
            <person name="Prole J.R."/>
            <person name="Goodfellow M."/>
            <person name="Allenby N."/>
            <person name="Ward A.C."/>
        </authorList>
    </citation>
    <scope>NUCLEOTIDE SEQUENCE</scope>
    <source>
        <strain evidence="1">MS2.AVA.5</strain>
    </source>
</reference>
<dbReference type="Proteomes" id="UP001377168">
    <property type="component" value="Unassembled WGS sequence"/>
</dbReference>